<evidence type="ECO:0000313" key="2">
    <source>
        <dbReference type="Proteomes" id="UP000324222"/>
    </source>
</evidence>
<keyword evidence="2" id="KW-1185">Reference proteome</keyword>
<dbReference type="Proteomes" id="UP000324222">
    <property type="component" value="Unassembled WGS sequence"/>
</dbReference>
<evidence type="ECO:0000313" key="1">
    <source>
        <dbReference type="EMBL" id="MPC09451.1"/>
    </source>
</evidence>
<sequence length="98" mass="10945">MHILLYSDTIPNNPGRLQAPLAALHPYPHRGCMQPNRWFMGRRGLTGAEGRTEPAPPAPRAVHLWTVRRAQGRSAATLGTPPYCQHPNDLLLLKTNYL</sequence>
<comment type="caution">
    <text evidence="1">The sequence shown here is derived from an EMBL/GenBank/DDBJ whole genome shotgun (WGS) entry which is preliminary data.</text>
</comment>
<proteinExistence type="predicted"/>
<protein>
    <submittedName>
        <fullName evidence="1">Uncharacterized protein</fullName>
    </submittedName>
</protein>
<name>A0A5B7CKX9_PORTR</name>
<dbReference type="AlphaFoldDB" id="A0A5B7CKX9"/>
<reference evidence="1 2" key="1">
    <citation type="submission" date="2019-05" db="EMBL/GenBank/DDBJ databases">
        <title>Another draft genome of Portunus trituberculatus and its Hox gene families provides insights of decapod evolution.</title>
        <authorList>
            <person name="Jeong J.-H."/>
            <person name="Song I."/>
            <person name="Kim S."/>
            <person name="Choi T."/>
            <person name="Kim D."/>
            <person name="Ryu S."/>
            <person name="Kim W."/>
        </authorList>
    </citation>
    <scope>NUCLEOTIDE SEQUENCE [LARGE SCALE GENOMIC DNA]</scope>
    <source>
        <tissue evidence="1">Muscle</tissue>
    </source>
</reference>
<organism evidence="1 2">
    <name type="scientific">Portunus trituberculatus</name>
    <name type="common">Swimming crab</name>
    <name type="synonym">Neptunus trituberculatus</name>
    <dbReference type="NCBI Taxonomy" id="210409"/>
    <lineage>
        <taxon>Eukaryota</taxon>
        <taxon>Metazoa</taxon>
        <taxon>Ecdysozoa</taxon>
        <taxon>Arthropoda</taxon>
        <taxon>Crustacea</taxon>
        <taxon>Multicrustacea</taxon>
        <taxon>Malacostraca</taxon>
        <taxon>Eumalacostraca</taxon>
        <taxon>Eucarida</taxon>
        <taxon>Decapoda</taxon>
        <taxon>Pleocyemata</taxon>
        <taxon>Brachyura</taxon>
        <taxon>Eubrachyura</taxon>
        <taxon>Portunoidea</taxon>
        <taxon>Portunidae</taxon>
        <taxon>Portuninae</taxon>
        <taxon>Portunus</taxon>
    </lineage>
</organism>
<gene>
    <name evidence="1" type="ORF">E2C01_002063</name>
</gene>
<dbReference type="EMBL" id="VSRR010000070">
    <property type="protein sequence ID" value="MPC09451.1"/>
    <property type="molecule type" value="Genomic_DNA"/>
</dbReference>
<accession>A0A5B7CKX9</accession>